<dbReference type="SUPFAM" id="SSF53254">
    <property type="entry name" value="Phosphoglycerate mutase-like"/>
    <property type="match status" value="1"/>
</dbReference>
<dbReference type="InterPro" id="IPR029033">
    <property type="entry name" value="His_PPase_superfam"/>
</dbReference>
<gene>
    <name evidence="3" type="ORF">BGT96224_2234</name>
</gene>
<dbReference type="EMBL" id="KE375206">
    <property type="protein sequence ID" value="EPQ61908.1"/>
    <property type="molecule type" value="Genomic_DNA"/>
</dbReference>
<dbReference type="Gene3D" id="3.40.50.1240">
    <property type="entry name" value="Phosphoglycerate mutase-like"/>
    <property type="match status" value="1"/>
</dbReference>
<dbReference type="GO" id="GO:0003993">
    <property type="term" value="F:acid phosphatase activity"/>
    <property type="evidence" value="ECO:0007669"/>
    <property type="project" value="TreeGrafter"/>
</dbReference>
<protein>
    <submittedName>
        <fullName evidence="3">Repressible acid phosphatase</fullName>
    </submittedName>
</protein>
<reference evidence="4" key="1">
    <citation type="journal article" date="2013" name="Nat. Genet.">
        <title>The wheat powdery mildew genome shows the unique evolution of an obligate biotroph.</title>
        <authorList>
            <person name="Wicker T."/>
            <person name="Oberhaensli S."/>
            <person name="Parlange F."/>
            <person name="Buchmann J.P."/>
            <person name="Shatalina M."/>
            <person name="Roffler S."/>
            <person name="Ben-David R."/>
            <person name="Dolezel J."/>
            <person name="Simkova H."/>
            <person name="Schulze-Lefert P."/>
            <person name="Spanu P.D."/>
            <person name="Bruggmann R."/>
            <person name="Amselem J."/>
            <person name="Quesneville H."/>
            <person name="Ver Loren van Themaat E."/>
            <person name="Paape T."/>
            <person name="Shimizu K.K."/>
            <person name="Keller B."/>
        </authorList>
    </citation>
    <scope>NUCLEOTIDE SEQUENCE [LARGE SCALE GENOMIC DNA]</scope>
    <source>
        <strain evidence="4">96224</strain>
    </source>
</reference>
<evidence type="ECO:0000313" key="3">
    <source>
        <dbReference type="EMBL" id="EPQ61908.1"/>
    </source>
</evidence>
<dbReference type="InterPro" id="IPR000560">
    <property type="entry name" value="His_Pase_clade-2"/>
</dbReference>
<evidence type="ECO:0000256" key="1">
    <source>
        <dbReference type="ARBA" id="ARBA00022801"/>
    </source>
</evidence>
<dbReference type="AlphaFoldDB" id="A0A656KEJ4"/>
<feature type="chain" id="PRO_5024865427" evidence="2">
    <location>
        <begin position="20"/>
        <end position="539"/>
    </location>
</feature>
<name>A0A656KEJ4_BLUGR</name>
<feature type="signal peptide" evidence="2">
    <location>
        <begin position="1"/>
        <end position="19"/>
    </location>
</feature>
<dbReference type="PANTHER" id="PTHR20963:SF43">
    <property type="entry name" value="PUTATIVE (AFU_ORTHOLOGUE AFUA_7G01240)-RELATED"/>
    <property type="match status" value="1"/>
</dbReference>
<dbReference type="PANTHER" id="PTHR20963">
    <property type="entry name" value="MULTIPLE INOSITOL POLYPHOSPHATE PHOSPHATASE-RELATED"/>
    <property type="match status" value="1"/>
</dbReference>
<sequence>MHSVTFFSILLTGVVTTRADVARVVTDINKISRNWGHLSPYANNRDDDFGVEYVGLPAGCQIESAHTLQRHAERFPTKGINDGRNNQRFSEKVTNFTSTHPKDLFTGPLRFMNSWNPVILSNGLLTGIGASAEFNAGVEFWNRYGRTLYNASVGQLAYNGSYADGTPRPPIVLRTTEQSRMHNTQINWALGFFGPSFSPVPNPALNDTAKAFEVVIIPEENGGKQNNTLASYVSCSNCGNPTMKASTNQMLYEFVSSYLGPATERLKSFVPADFPLTVNDTFAMQMICAYENALMGASEFCGFFTEDEWTGFENSLEMQFYYKFSYGHPTGRAQGIGYVEELLARLNNTQMTSSSTSVNATLNSDPKTFPVNQTFYADFTHDTVITSVLSALSIDYFHAPPNLTQISSDPNRKFILSKIVPFGSRLVTETIGCTSPNPKPRKSAQVQYTPEQYGYEKSLAKYKFVRMRLNNGIIPLDTIRGGACGDDKSSRIDGLCALDDFMTSQQNASAMANYQYACYGNYTNQGRATGWDWDGTISE</sequence>
<dbReference type="Pfam" id="PF00328">
    <property type="entry name" value="His_Phos_2"/>
    <property type="match status" value="1"/>
</dbReference>
<keyword evidence="2" id="KW-0732">Signal</keyword>
<organism evidence="3 4">
    <name type="scientific">Blumeria graminis f. sp. tritici 96224</name>
    <dbReference type="NCBI Taxonomy" id="1268274"/>
    <lineage>
        <taxon>Eukaryota</taxon>
        <taxon>Fungi</taxon>
        <taxon>Dikarya</taxon>
        <taxon>Ascomycota</taxon>
        <taxon>Pezizomycotina</taxon>
        <taxon>Leotiomycetes</taxon>
        <taxon>Erysiphales</taxon>
        <taxon>Erysiphaceae</taxon>
        <taxon>Blumeria</taxon>
    </lineage>
</organism>
<keyword evidence="1" id="KW-0378">Hydrolase</keyword>
<dbReference type="OrthoDB" id="6509975at2759"/>
<dbReference type="CDD" id="cd07061">
    <property type="entry name" value="HP_HAP_like"/>
    <property type="match status" value="1"/>
</dbReference>
<dbReference type="Proteomes" id="UP000053110">
    <property type="component" value="Unassembled WGS sequence"/>
</dbReference>
<evidence type="ECO:0000256" key="2">
    <source>
        <dbReference type="SAM" id="SignalP"/>
    </source>
</evidence>
<accession>A0A656KEJ4</accession>
<evidence type="ECO:0000313" key="4">
    <source>
        <dbReference type="Proteomes" id="UP000053110"/>
    </source>
</evidence>
<proteinExistence type="predicted"/>